<feature type="region of interest" description="Disordered" evidence="4">
    <location>
        <begin position="1"/>
        <end position="57"/>
    </location>
</feature>
<accession>A0A8H7VDD2</accession>
<dbReference type="Gene3D" id="3.40.20.10">
    <property type="entry name" value="Severin"/>
    <property type="match status" value="1"/>
</dbReference>
<dbReference type="Gene3D" id="3.40.50.410">
    <property type="entry name" value="von Willebrand factor, type A domain"/>
    <property type="match status" value="1"/>
</dbReference>
<dbReference type="InterPro" id="IPR036465">
    <property type="entry name" value="vWFA_dom_sf"/>
</dbReference>
<evidence type="ECO:0000259" key="6">
    <source>
        <dbReference type="Pfam" id="PF04810"/>
    </source>
</evidence>
<dbReference type="SUPFAM" id="SSF81995">
    <property type="entry name" value="beta-sandwich domain of Sec23/24"/>
    <property type="match status" value="1"/>
</dbReference>
<dbReference type="Gene3D" id="2.30.30.380">
    <property type="entry name" value="Zn-finger domain of Sec23/24"/>
    <property type="match status" value="1"/>
</dbReference>
<dbReference type="GO" id="GO:0000149">
    <property type="term" value="F:SNARE binding"/>
    <property type="evidence" value="ECO:0007669"/>
    <property type="project" value="TreeGrafter"/>
</dbReference>
<dbReference type="GO" id="GO:0090110">
    <property type="term" value="P:COPII-coated vesicle cargo loading"/>
    <property type="evidence" value="ECO:0007669"/>
    <property type="project" value="TreeGrafter"/>
</dbReference>
<keyword evidence="3" id="KW-0653">Protein transport</keyword>
<evidence type="ECO:0000256" key="3">
    <source>
        <dbReference type="ARBA" id="ARBA00022927"/>
    </source>
</evidence>
<dbReference type="InterPro" id="IPR036180">
    <property type="entry name" value="Gelsolin-like_dom_sf"/>
</dbReference>
<dbReference type="GO" id="GO:0006886">
    <property type="term" value="P:intracellular protein transport"/>
    <property type="evidence" value="ECO:0007669"/>
    <property type="project" value="InterPro"/>
</dbReference>
<dbReference type="SUPFAM" id="SSF53300">
    <property type="entry name" value="vWA-like"/>
    <property type="match status" value="1"/>
</dbReference>
<dbReference type="InterPro" id="IPR006896">
    <property type="entry name" value="Sec23/24_trunk_dom"/>
</dbReference>
<gene>
    <name evidence="10" type="ORF">INT47_003339</name>
</gene>
<dbReference type="InterPro" id="IPR036174">
    <property type="entry name" value="Znf_Sec23_Sec24_sf"/>
</dbReference>
<dbReference type="Pfam" id="PF04811">
    <property type="entry name" value="Sec23_trunk"/>
    <property type="match status" value="1"/>
</dbReference>
<evidence type="ECO:0000256" key="1">
    <source>
        <dbReference type="ARBA" id="ARBA00008334"/>
    </source>
</evidence>
<dbReference type="SUPFAM" id="SSF81811">
    <property type="entry name" value="Helical domain of Sec23/24"/>
    <property type="match status" value="1"/>
</dbReference>
<dbReference type="Pfam" id="PF04810">
    <property type="entry name" value="zf-Sec23_Sec24"/>
    <property type="match status" value="1"/>
</dbReference>
<dbReference type="Pfam" id="PF00626">
    <property type="entry name" value="Gelsolin"/>
    <property type="match status" value="1"/>
</dbReference>
<feature type="domain" description="Sec23/Sec24 helical" evidence="8">
    <location>
        <begin position="761"/>
        <end position="863"/>
    </location>
</feature>
<dbReference type="InterPro" id="IPR006900">
    <property type="entry name" value="Sec23/24_helical_dom"/>
</dbReference>
<evidence type="ECO:0000313" key="11">
    <source>
        <dbReference type="Proteomes" id="UP000603453"/>
    </source>
</evidence>
<dbReference type="Pfam" id="PF08033">
    <property type="entry name" value="Sec23_BS"/>
    <property type="match status" value="1"/>
</dbReference>
<dbReference type="OrthoDB" id="49016at2759"/>
<dbReference type="InterPro" id="IPR050550">
    <property type="entry name" value="SEC23_SEC24_subfamily"/>
</dbReference>
<dbReference type="Proteomes" id="UP000603453">
    <property type="component" value="Unassembled WGS sequence"/>
</dbReference>
<dbReference type="PANTHER" id="PTHR13803:SF4">
    <property type="entry name" value="SECRETORY 24CD, ISOFORM C"/>
    <property type="match status" value="1"/>
</dbReference>
<dbReference type="GO" id="GO:0008270">
    <property type="term" value="F:zinc ion binding"/>
    <property type="evidence" value="ECO:0007669"/>
    <property type="project" value="InterPro"/>
</dbReference>
<evidence type="ECO:0000256" key="4">
    <source>
        <dbReference type="SAM" id="MobiDB-lite"/>
    </source>
</evidence>
<feature type="compositionally biased region" description="Low complexity" evidence="4">
    <location>
        <begin position="132"/>
        <end position="156"/>
    </location>
</feature>
<organism evidence="10 11">
    <name type="scientific">Mucor saturninus</name>
    <dbReference type="NCBI Taxonomy" id="64648"/>
    <lineage>
        <taxon>Eukaryota</taxon>
        <taxon>Fungi</taxon>
        <taxon>Fungi incertae sedis</taxon>
        <taxon>Mucoromycota</taxon>
        <taxon>Mucoromycotina</taxon>
        <taxon>Mucoromycetes</taxon>
        <taxon>Mucorales</taxon>
        <taxon>Mucorineae</taxon>
        <taxon>Mucoraceae</taxon>
        <taxon>Mucor</taxon>
    </lineage>
</organism>
<dbReference type="SUPFAM" id="SSF82919">
    <property type="entry name" value="Zn-finger domain of Sec23/24"/>
    <property type="match status" value="1"/>
</dbReference>
<comment type="caution">
    <text evidence="10">The sequence shown here is derived from an EMBL/GenBank/DDBJ whole genome shotgun (WGS) entry which is preliminary data.</text>
</comment>
<feature type="domain" description="Gelsolin-like" evidence="5">
    <location>
        <begin position="890"/>
        <end position="963"/>
    </location>
</feature>
<dbReference type="InterPro" id="IPR036175">
    <property type="entry name" value="Sec23/24_helical_dom_sf"/>
</dbReference>
<comment type="similarity">
    <text evidence="1">Belongs to the SEC23/SEC24 family. SEC24 subfamily.</text>
</comment>
<sequence length="1025" mass="114535">MNQEQQRPMMSGARPPLAGMRPPLVQPQGGAGIRPMSGPIRPLMQRPMMGQPGVRPPIRPAMSAPARPVMSPPMARPAAVSPAQANLVAPLQNMHIQASQQPPPVATKPRRVYAANPEVAPVGQAPWPNSLQQPGQQPYAGQPQQQQQQQQQQQPMQPYPGQPQQFQSQTQFQPAQAPFQAPAGQSFQTPPVQQQHQQSFQPTSQYSSNSSTPRHHHAGVGYTNAPYSNTSQQLPPELRPPVQPRPRIDPDQMPAPVQVRENDQELFADKFFGTMEREHVPLATTDYIGLDQGNCNPRFMRSTVDRMPFNKELADRSKLTLGLIVQPLAKTRADEVGIQVVNHGEEGPIRCTRCRAYINPWCIFTHGGSKFECNVCAHSNDVPEWYFSNIDMSGRRVDVHERPELRYGSVEFEVPKDYYSARTPAPLSYVFALDVSIQAVQSGMLQAVCEALKSALYDANGDSKFGNRIGIITFDKGVHFYNLTPTLSSAQMLVVSDIDDMFVPLQDGFLADPNESKNIIIELLETLPQMFRETARAESVYTSAVRGGLQALKGTGGHVFVFQTCLPNYGPDMLKSRDDKSLYGTDKEKNLLAAQNDKYKELGETCVKHGVCVNTWAFPSQYMDIATVNVVSHLTGGDLRYFPGFKLGDKYRILYQLNHDLHRETGFDGIFRIRCSDGLQVLDHYGNCHMSTYTDVDTAGMDEDKALAAVLKHDGKLDPNRGVSFQCALLYTNREGQRRVRVHNLQLAATTQIADVFRCGDVDTTISIMLRKAIFDLHHKNRKDLHKTLTDACVDVLTAYRVNCASSTSPGQLILPEAFKLLPVYVHGAIRSTILRGVGTDMNIDTRAAGMSMFNTLGVAELVWSLYPRMFGLHDLSEEAGEPDLKGQVKLPPMIRTSYDRLDTKGAYLVDTGSDLFFWLGAKISPAFLKDVFSVDTLDAVDPNMITLPTLDTKISQKIHHMMRQLQSQRSRYLALHIVRQEKDAIEFLFSTFMSEDRNAEVQTYVDYMCVLHRKIQEEMKKSSS</sequence>
<dbReference type="InterPro" id="IPR012990">
    <property type="entry name" value="Beta-sandwich_Sec23_24"/>
</dbReference>
<dbReference type="EMBL" id="JAEPRD010000012">
    <property type="protein sequence ID" value="KAG2210354.1"/>
    <property type="molecule type" value="Genomic_DNA"/>
</dbReference>
<feature type="domain" description="Sec23/Sec24 beta-sandwich" evidence="9">
    <location>
        <begin position="666"/>
        <end position="749"/>
    </location>
</feature>
<dbReference type="AlphaFoldDB" id="A0A8H7VDD2"/>
<evidence type="ECO:0000259" key="7">
    <source>
        <dbReference type="Pfam" id="PF04811"/>
    </source>
</evidence>
<name>A0A8H7VDD2_9FUNG</name>
<feature type="compositionally biased region" description="Low complexity" evidence="4">
    <location>
        <begin position="162"/>
        <end position="205"/>
    </location>
</feature>
<evidence type="ECO:0000259" key="5">
    <source>
        <dbReference type="Pfam" id="PF00626"/>
    </source>
</evidence>
<evidence type="ECO:0000256" key="2">
    <source>
        <dbReference type="ARBA" id="ARBA00022448"/>
    </source>
</evidence>
<reference evidence="10" key="1">
    <citation type="submission" date="2020-12" db="EMBL/GenBank/DDBJ databases">
        <title>Metabolic potential, ecology and presence of endohyphal bacteria is reflected in genomic diversity of Mucoromycotina.</title>
        <authorList>
            <person name="Muszewska A."/>
            <person name="Okrasinska A."/>
            <person name="Steczkiewicz K."/>
            <person name="Drgas O."/>
            <person name="Orlowska M."/>
            <person name="Perlinska-Lenart U."/>
            <person name="Aleksandrzak-Piekarczyk T."/>
            <person name="Szatraj K."/>
            <person name="Zielenkiewicz U."/>
            <person name="Pilsyk S."/>
            <person name="Malc E."/>
            <person name="Mieczkowski P."/>
            <person name="Kruszewska J.S."/>
            <person name="Biernat P."/>
            <person name="Pawlowska J."/>
        </authorList>
    </citation>
    <scope>NUCLEOTIDE SEQUENCE</scope>
    <source>
        <strain evidence="10">WA0000017839</strain>
    </source>
</reference>
<keyword evidence="2" id="KW-0813">Transport</keyword>
<dbReference type="Gene3D" id="1.20.120.730">
    <property type="entry name" value="Sec23/Sec24 helical domain"/>
    <property type="match status" value="1"/>
</dbReference>
<dbReference type="Pfam" id="PF04815">
    <property type="entry name" value="Sec23_helical"/>
    <property type="match status" value="1"/>
</dbReference>
<keyword evidence="11" id="KW-1185">Reference proteome</keyword>
<evidence type="ECO:0000259" key="8">
    <source>
        <dbReference type="Pfam" id="PF04815"/>
    </source>
</evidence>
<evidence type="ECO:0000313" key="10">
    <source>
        <dbReference type="EMBL" id="KAG2210354.1"/>
    </source>
</evidence>
<dbReference type="InterPro" id="IPR007123">
    <property type="entry name" value="Gelsolin-like_dom"/>
</dbReference>
<dbReference type="GO" id="GO:0030127">
    <property type="term" value="C:COPII vesicle coat"/>
    <property type="evidence" value="ECO:0007669"/>
    <property type="project" value="InterPro"/>
</dbReference>
<dbReference type="PANTHER" id="PTHR13803">
    <property type="entry name" value="SEC24-RELATED PROTEIN"/>
    <property type="match status" value="1"/>
</dbReference>
<evidence type="ECO:0000259" key="9">
    <source>
        <dbReference type="Pfam" id="PF08033"/>
    </source>
</evidence>
<dbReference type="InterPro" id="IPR006895">
    <property type="entry name" value="Znf_Sec23_Sec24"/>
</dbReference>
<feature type="domain" description="Sec23/Sec24 trunk" evidence="7">
    <location>
        <begin position="424"/>
        <end position="649"/>
    </location>
</feature>
<dbReference type="Gene3D" id="2.60.40.1670">
    <property type="entry name" value="beta-sandwich domain of Sec23/24"/>
    <property type="match status" value="1"/>
</dbReference>
<dbReference type="SUPFAM" id="SSF82754">
    <property type="entry name" value="C-terminal, gelsolin-like domain of Sec23/24"/>
    <property type="match status" value="1"/>
</dbReference>
<proteinExistence type="inferred from homology"/>
<feature type="region of interest" description="Disordered" evidence="4">
    <location>
        <begin position="120"/>
        <end position="254"/>
    </location>
</feature>
<dbReference type="InterPro" id="IPR029006">
    <property type="entry name" value="ADF-H/Gelsolin-like_dom_sf"/>
</dbReference>
<feature type="domain" description="Zinc finger Sec23/Sec24-type" evidence="6">
    <location>
        <begin position="348"/>
        <end position="386"/>
    </location>
</feature>
<protein>
    <submittedName>
        <fullName evidence="10">Uncharacterized protein</fullName>
    </submittedName>
</protein>
<dbReference type="GO" id="GO:0070971">
    <property type="term" value="C:endoplasmic reticulum exit site"/>
    <property type="evidence" value="ECO:0007669"/>
    <property type="project" value="TreeGrafter"/>
</dbReference>